<proteinExistence type="predicted"/>
<dbReference type="SUPFAM" id="SSF49879">
    <property type="entry name" value="SMAD/FHA domain"/>
    <property type="match status" value="1"/>
</dbReference>
<dbReference type="InterPro" id="IPR008984">
    <property type="entry name" value="SMAD_FHA_dom_sf"/>
</dbReference>
<evidence type="ECO:0000256" key="2">
    <source>
        <dbReference type="SAM" id="MobiDB-lite"/>
    </source>
</evidence>
<name>A0A7D4AR10_ACTVE</name>
<protein>
    <recommendedName>
        <fullName evidence="3">FHA domain-containing protein</fullName>
    </recommendedName>
</protein>
<gene>
    <name evidence="4" type="ORF">ACTIVE_4610</name>
</gene>
<sequence length="284" mass="30344">MAVRDRGPVGKVGVLPEGAGSLAAGHPPARAGTLFVMGAYGGMRVAPDAGFEVVFGRCEPDVHVCVGPDDPHVSRRHGRIVREHARWVLYNTGRLAIRFPGARLVLGGHRAELPAAYTPLFIVAPEREHLLEVRIAAASSPDGAQGRHDAETRGPRRWELSDLERLVLVCLGRRYLGREPSPQPLTWAEVAGELAGLRPDEHWSAKRAARVVTGVRRRLSARVAGLLEEEVPPPLGNALNHNLITELLVTATLVPADLALLGGPPSAPAAEGPARGLPIRGTEL</sequence>
<dbReference type="Proteomes" id="UP000501240">
    <property type="component" value="Chromosome"/>
</dbReference>
<feature type="region of interest" description="Disordered" evidence="2">
    <location>
        <begin position="265"/>
        <end position="284"/>
    </location>
</feature>
<keyword evidence="5" id="KW-1185">Reference proteome</keyword>
<dbReference type="Gene3D" id="2.60.200.20">
    <property type="match status" value="1"/>
</dbReference>
<feature type="compositionally biased region" description="Low complexity" evidence="2">
    <location>
        <begin position="265"/>
        <end position="276"/>
    </location>
</feature>
<organism evidence="4 5">
    <name type="scientific">Actinomadura verrucosospora</name>
    <dbReference type="NCBI Taxonomy" id="46165"/>
    <lineage>
        <taxon>Bacteria</taxon>
        <taxon>Bacillati</taxon>
        <taxon>Actinomycetota</taxon>
        <taxon>Actinomycetes</taxon>
        <taxon>Streptosporangiales</taxon>
        <taxon>Thermomonosporaceae</taxon>
        <taxon>Actinomadura</taxon>
    </lineage>
</organism>
<evidence type="ECO:0000256" key="1">
    <source>
        <dbReference type="ARBA" id="ARBA00022553"/>
    </source>
</evidence>
<evidence type="ECO:0000313" key="5">
    <source>
        <dbReference type="Proteomes" id="UP000501240"/>
    </source>
</evidence>
<dbReference type="InterPro" id="IPR000253">
    <property type="entry name" value="FHA_dom"/>
</dbReference>
<dbReference type="CDD" id="cd00060">
    <property type="entry name" value="FHA"/>
    <property type="match status" value="1"/>
</dbReference>
<dbReference type="EMBL" id="CP053892">
    <property type="protein sequence ID" value="QKG22969.1"/>
    <property type="molecule type" value="Genomic_DNA"/>
</dbReference>
<dbReference type="RefSeq" id="WP_216857907.1">
    <property type="nucleotide sequence ID" value="NZ_CP053892.1"/>
</dbReference>
<reference evidence="4 5" key="1">
    <citation type="submission" date="2020-05" db="EMBL/GenBank/DDBJ databases">
        <title>Actinomadura verrucosospora NRRL-B18236 (PFL_A860) Genome sequencing and assembly.</title>
        <authorList>
            <person name="Samborskyy M."/>
        </authorList>
    </citation>
    <scope>NUCLEOTIDE SEQUENCE [LARGE SCALE GENOMIC DNA]</scope>
    <source>
        <strain evidence="4 5">NRRL:B18236</strain>
    </source>
</reference>
<accession>A0A7D4AR10</accession>
<evidence type="ECO:0000313" key="4">
    <source>
        <dbReference type="EMBL" id="QKG22969.1"/>
    </source>
</evidence>
<dbReference type="PROSITE" id="PS50006">
    <property type="entry name" value="FHA_DOMAIN"/>
    <property type="match status" value="1"/>
</dbReference>
<feature type="domain" description="FHA" evidence="3">
    <location>
        <begin position="53"/>
        <end position="104"/>
    </location>
</feature>
<dbReference type="AlphaFoldDB" id="A0A7D4AR10"/>
<evidence type="ECO:0000259" key="3">
    <source>
        <dbReference type="PROSITE" id="PS50006"/>
    </source>
</evidence>
<keyword evidence="1" id="KW-0597">Phosphoprotein</keyword>